<dbReference type="RefSeq" id="WP_048569890.1">
    <property type="nucleotide sequence ID" value="NZ_LFVU01000007.1"/>
</dbReference>
<dbReference type="EMBL" id="LFVU01000007">
    <property type="protein sequence ID" value="KMT22469.1"/>
    <property type="molecule type" value="Genomic_DNA"/>
</dbReference>
<dbReference type="Proteomes" id="UP000036756">
    <property type="component" value="Unassembled WGS sequence"/>
</dbReference>
<accession>A0A0J8DE18</accession>
<evidence type="ECO:0000313" key="3">
    <source>
        <dbReference type="Proteomes" id="UP000036756"/>
    </source>
</evidence>
<feature type="transmembrane region" description="Helical" evidence="1">
    <location>
        <begin position="89"/>
        <end position="107"/>
    </location>
</feature>
<dbReference type="PATRIC" id="fig|1121307.3.peg.16"/>
<reference evidence="2 3" key="1">
    <citation type="submission" date="2015-06" db="EMBL/GenBank/DDBJ databases">
        <title>Draft genome sequence of the purine-degrading Clostridium cylindrosporum HC-1 (DSM 605).</title>
        <authorList>
            <person name="Poehlein A."/>
            <person name="Schiel-Bengelsdorf B."/>
            <person name="Bengelsdorf F."/>
            <person name="Daniel R."/>
            <person name="Duerre P."/>
        </authorList>
    </citation>
    <scope>NUCLEOTIDE SEQUENCE [LARGE SCALE GENOMIC DNA]</scope>
    <source>
        <strain evidence="2 3">DSM 605</strain>
    </source>
</reference>
<gene>
    <name evidence="2" type="ORF">CLCY_10c00140</name>
</gene>
<feature type="transmembrane region" description="Helical" evidence="1">
    <location>
        <begin position="63"/>
        <end position="82"/>
    </location>
</feature>
<protein>
    <recommendedName>
        <fullName evidence="4">DUF1648 domain-containing protein</fullName>
    </recommendedName>
</protein>
<feature type="transmembrane region" description="Helical" evidence="1">
    <location>
        <begin position="21"/>
        <end position="43"/>
    </location>
</feature>
<evidence type="ECO:0000313" key="2">
    <source>
        <dbReference type="EMBL" id="KMT22469.1"/>
    </source>
</evidence>
<sequence length="110" mass="12985">MIRKALESILDEKYSRNNLRLLKFNYTIIIFLYIFSAIILKFLPKDMPMQWAADGSVNYTLPSIIGVWILPTILLLVNFFSIKRNRINIINTIVYLFVSIVYVYTYVKII</sequence>
<comment type="caution">
    <text evidence="2">The sequence shown here is derived from an EMBL/GenBank/DDBJ whole genome shotgun (WGS) entry which is preliminary data.</text>
</comment>
<dbReference type="AlphaFoldDB" id="A0A0J8DE18"/>
<keyword evidence="1" id="KW-0472">Membrane</keyword>
<keyword evidence="1" id="KW-0812">Transmembrane</keyword>
<keyword evidence="3" id="KW-1185">Reference proteome</keyword>
<evidence type="ECO:0008006" key="4">
    <source>
        <dbReference type="Google" id="ProtNLM"/>
    </source>
</evidence>
<dbReference type="OrthoDB" id="2049123at2"/>
<keyword evidence="1" id="KW-1133">Transmembrane helix</keyword>
<name>A0A0J8DE18_CLOCY</name>
<dbReference type="STRING" id="1121307.CLCY_10c00140"/>
<proteinExistence type="predicted"/>
<evidence type="ECO:0000256" key="1">
    <source>
        <dbReference type="SAM" id="Phobius"/>
    </source>
</evidence>
<organism evidence="2 3">
    <name type="scientific">Clostridium cylindrosporum DSM 605</name>
    <dbReference type="NCBI Taxonomy" id="1121307"/>
    <lineage>
        <taxon>Bacteria</taxon>
        <taxon>Bacillati</taxon>
        <taxon>Bacillota</taxon>
        <taxon>Clostridia</taxon>
        <taxon>Eubacteriales</taxon>
        <taxon>Clostridiaceae</taxon>
        <taxon>Clostridium</taxon>
    </lineage>
</organism>